<dbReference type="InterPro" id="IPR003339">
    <property type="entry name" value="ABC/ECF_trnsptr_transmembrane"/>
</dbReference>
<dbReference type="AlphaFoldDB" id="A0A0M2HL71"/>
<feature type="transmembrane region" description="Helical" evidence="5">
    <location>
        <begin position="39"/>
        <end position="72"/>
    </location>
</feature>
<feature type="transmembrane region" description="Helical" evidence="5">
    <location>
        <begin position="107"/>
        <end position="131"/>
    </location>
</feature>
<protein>
    <submittedName>
        <fullName evidence="6">Cobalt transport protein</fullName>
    </submittedName>
</protein>
<sequence>MARTQHDVLSVEWVKLELIRTAYATRGGVFSLMDPRVVIAWYLVYAFVPWFTHNITVLAILFIGGAVSIFLARVGPLVLGLFLIGLGFELVYIFVAAWFFGGDAETIVALLELTLKVGTVSLVSMAAFVSLDPEKLSDGLLALQCPELVAFAVSYGYRMLPILIEEFSVVFQGYRLRIAPPERRGFLAWRVVVQWADMAVRSFYPIFLNTAKNVRTTVEALEARGFTFATVDRRGRAIRIGHLRTGWIDWTVLALTLLFLAVAFVIGQLYPLYR</sequence>
<organism evidence="6 7">
    <name type="scientific">Microbacterium terrae</name>
    <dbReference type="NCBI Taxonomy" id="69369"/>
    <lineage>
        <taxon>Bacteria</taxon>
        <taxon>Bacillati</taxon>
        <taxon>Actinomycetota</taxon>
        <taxon>Actinomycetes</taxon>
        <taxon>Micrococcales</taxon>
        <taxon>Microbacteriaceae</taxon>
        <taxon>Microbacterium</taxon>
    </lineage>
</organism>
<keyword evidence="2 5" id="KW-0812">Transmembrane</keyword>
<evidence type="ECO:0000256" key="2">
    <source>
        <dbReference type="ARBA" id="ARBA00022692"/>
    </source>
</evidence>
<evidence type="ECO:0000256" key="5">
    <source>
        <dbReference type="SAM" id="Phobius"/>
    </source>
</evidence>
<accession>A0A0M2HL71</accession>
<comment type="caution">
    <text evidence="6">The sequence shown here is derived from an EMBL/GenBank/DDBJ whole genome shotgun (WGS) entry which is preliminary data.</text>
</comment>
<dbReference type="RefSeq" id="WP_045274327.1">
    <property type="nucleotide sequence ID" value="NZ_BAAAUP010000008.1"/>
</dbReference>
<dbReference type="Proteomes" id="UP000033956">
    <property type="component" value="Unassembled WGS sequence"/>
</dbReference>
<feature type="transmembrane region" description="Helical" evidence="5">
    <location>
        <begin position="247"/>
        <end position="270"/>
    </location>
</feature>
<evidence type="ECO:0000313" key="7">
    <source>
        <dbReference type="Proteomes" id="UP000033956"/>
    </source>
</evidence>
<evidence type="ECO:0000256" key="3">
    <source>
        <dbReference type="ARBA" id="ARBA00022989"/>
    </source>
</evidence>
<evidence type="ECO:0000256" key="1">
    <source>
        <dbReference type="ARBA" id="ARBA00004141"/>
    </source>
</evidence>
<reference evidence="6 7" key="1">
    <citation type="submission" date="2015-02" db="EMBL/GenBank/DDBJ databases">
        <title>Draft genome sequences of ten Microbacterium spp. with emphasis on heavy metal contaminated environments.</title>
        <authorList>
            <person name="Corretto E."/>
        </authorList>
    </citation>
    <scope>NUCLEOTIDE SEQUENCE [LARGE SCALE GENOMIC DNA]</scope>
    <source>
        <strain evidence="6 7">DSM 12510</strain>
    </source>
</reference>
<dbReference type="STRING" id="92835.RS81_00315"/>
<gene>
    <name evidence="6" type="ORF">RS81_00315</name>
</gene>
<name>A0A0M2HL71_9MICO</name>
<dbReference type="OrthoDB" id="2661848at2"/>
<dbReference type="EMBL" id="JYIZ01000026">
    <property type="protein sequence ID" value="KJL45133.1"/>
    <property type="molecule type" value="Genomic_DNA"/>
</dbReference>
<dbReference type="GO" id="GO:0005886">
    <property type="term" value="C:plasma membrane"/>
    <property type="evidence" value="ECO:0007669"/>
    <property type="project" value="UniProtKB-ARBA"/>
</dbReference>
<dbReference type="CDD" id="cd16914">
    <property type="entry name" value="EcfT"/>
    <property type="match status" value="1"/>
</dbReference>
<keyword evidence="4 5" id="KW-0472">Membrane</keyword>
<dbReference type="Pfam" id="PF02361">
    <property type="entry name" value="CbiQ"/>
    <property type="match status" value="1"/>
</dbReference>
<evidence type="ECO:0000256" key="4">
    <source>
        <dbReference type="ARBA" id="ARBA00023136"/>
    </source>
</evidence>
<feature type="transmembrane region" description="Helical" evidence="5">
    <location>
        <begin position="79"/>
        <end position="101"/>
    </location>
</feature>
<comment type="subcellular location">
    <subcellularLocation>
        <location evidence="1">Membrane</location>
        <topology evidence="1">Multi-pass membrane protein</topology>
    </subcellularLocation>
</comment>
<proteinExistence type="predicted"/>
<keyword evidence="7" id="KW-1185">Reference proteome</keyword>
<keyword evidence="3 5" id="KW-1133">Transmembrane helix</keyword>
<dbReference type="PATRIC" id="fig|92835.4.peg.327"/>
<evidence type="ECO:0000313" key="6">
    <source>
        <dbReference type="EMBL" id="KJL45133.1"/>
    </source>
</evidence>